<accession>A0ABQ3UGM2</accession>
<evidence type="ECO:0000256" key="2">
    <source>
        <dbReference type="ARBA" id="ARBA00023015"/>
    </source>
</evidence>
<dbReference type="Pfam" id="PF13977">
    <property type="entry name" value="TetR_C_6"/>
    <property type="match status" value="1"/>
</dbReference>
<organism evidence="7 8">
    <name type="scientific">Ktedonobacter robiniae</name>
    <dbReference type="NCBI Taxonomy" id="2778365"/>
    <lineage>
        <taxon>Bacteria</taxon>
        <taxon>Bacillati</taxon>
        <taxon>Chloroflexota</taxon>
        <taxon>Ktedonobacteria</taxon>
        <taxon>Ktedonobacterales</taxon>
        <taxon>Ktedonobacteraceae</taxon>
        <taxon>Ktedonobacter</taxon>
    </lineage>
</organism>
<evidence type="ECO:0000256" key="5">
    <source>
        <dbReference type="PROSITE-ProRule" id="PRU00335"/>
    </source>
</evidence>
<evidence type="ECO:0000256" key="1">
    <source>
        <dbReference type="ARBA" id="ARBA00022491"/>
    </source>
</evidence>
<evidence type="ECO:0000256" key="4">
    <source>
        <dbReference type="ARBA" id="ARBA00023163"/>
    </source>
</evidence>
<reference evidence="7 8" key="1">
    <citation type="journal article" date="2021" name="Int. J. Syst. Evol. Microbiol.">
        <title>Reticulibacter mediterranei gen. nov., sp. nov., within the new family Reticulibacteraceae fam. nov., and Ktedonospora formicarum gen. nov., sp. nov., Ktedonobacter robiniae sp. nov., Dictyobacter formicarum sp. nov. and Dictyobacter arantiisoli sp. nov., belonging to the class Ktedonobacteria.</title>
        <authorList>
            <person name="Yabe S."/>
            <person name="Zheng Y."/>
            <person name="Wang C.M."/>
            <person name="Sakai Y."/>
            <person name="Abe K."/>
            <person name="Yokota A."/>
            <person name="Donadio S."/>
            <person name="Cavaletti L."/>
            <person name="Monciardini P."/>
        </authorList>
    </citation>
    <scope>NUCLEOTIDE SEQUENCE [LARGE SCALE GENOMIC DNA]</scope>
    <source>
        <strain evidence="7 8">SOSP1-30</strain>
    </source>
</reference>
<dbReference type="PRINTS" id="PR00455">
    <property type="entry name" value="HTHTETR"/>
</dbReference>
<dbReference type="Proteomes" id="UP000654345">
    <property type="component" value="Unassembled WGS sequence"/>
</dbReference>
<protein>
    <submittedName>
        <fullName evidence="7">Transcriptional regulator</fullName>
    </submittedName>
</protein>
<evidence type="ECO:0000259" key="6">
    <source>
        <dbReference type="PROSITE" id="PS50977"/>
    </source>
</evidence>
<dbReference type="Pfam" id="PF00440">
    <property type="entry name" value="TetR_N"/>
    <property type="match status" value="1"/>
</dbReference>
<dbReference type="PROSITE" id="PS50977">
    <property type="entry name" value="HTH_TETR_2"/>
    <property type="match status" value="1"/>
</dbReference>
<dbReference type="InterPro" id="IPR009057">
    <property type="entry name" value="Homeodomain-like_sf"/>
</dbReference>
<dbReference type="InterPro" id="IPR050109">
    <property type="entry name" value="HTH-type_TetR-like_transc_reg"/>
</dbReference>
<dbReference type="SUPFAM" id="SSF48498">
    <property type="entry name" value="Tetracyclin repressor-like, C-terminal domain"/>
    <property type="match status" value="1"/>
</dbReference>
<evidence type="ECO:0000313" key="8">
    <source>
        <dbReference type="Proteomes" id="UP000654345"/>
    </source>
</evidence>
<keyword evidence="3 5" id="KW-0238">DNA-binding</keyword>
<dbReference type="RefSeq" id="WP_201368813.1">
    <property type="nucleotide sequence ID" value="NZ_BNJG01000001.1"/>
</dbReference>
<dbReference type="Gene3D" id="1.10.357.10">
    <property type="entry name" value="Tetracycline Repressor, domain 2"/>
    <property type="match status" value="1"/>
</dbReference>
<dbReference type="InterPro" id="IPR039538">
    <property type="entry name" value="BetI_C"/>
</dbReference>
<feature type="domain" description="HTH tetR-type" evidence="6">
    <location>
        <begin position="10"/>
        <end position="70"/>
    </location>
</feature>
<dbReference type="InterPro" id="IPR001647">
    <property type="entry name" value="HTH_TetR"/>
</dbReference>
<keyword evidence="1" id="KW-0678">Repressor</keyword>
<keyword evidence="4" id="KW-0804">Transcription</keyword>
<dbReference type="PANTHER" id="PTHR30055">
    <property type="entry name" value="HTH-TYPE TRANSCRIPTIONAL REGULATOR RUTR"/>
    <property type="match status" value="1"/>
</dbReference>
<proteinExistence type="predicted"/>
<dbReference type="SUPFAM" id="SSF46689">
    <property type="entry name" value="Homeodomain-like"/>
    <property type="match status" value="1"/>
</dbReference>
<sequence>MPAKPGIHEAARRTQILRAARSCIVELGYERVTMRDVAETAGVSTGTIVHYFGDKDTMLEAALLEKVQDTGIAFRAALTGAQSAWERLERLVIASLPESEEVRDEWRLWLTFWGEVTRNARLRAVSEKQHRRWTRFLARIIAEGSASGEFAAVDAAIVATQLAALIDGLAIQATLQNPALSPAQMRQICLSAFQRLLYANQSVKP</sequence>
<evidence type="ECO:0000313" key="7">
    <source>
        <dbReference type="EMBL" id="GHO51849.1"/>
    </source>
</evidence>
<comment type="caution">
    <text evidence="7">The sequence shown here is derived from an EMBL/GenBank/DDBJ whole genome shotgun (WGS) entry which is preliminary data.</text>
</comment>
<dbReference type="PANTHER" id="PTHR30055:SF228">
    <property type="entry name" value="TRANSCRIPTIONAL REGULATOR-RELATED"/>
    <property type="match status" value="1"/>
</dbReference>
<keyword evidence="2" id="KW-0805">Transcription regulation</keyword>
<gene>
    <name evidence="7" type="ORF">KSB_03240</name>
</gene>
<evidence type="ECO:0000256" key="3">
    <source>
        <dbReference type="ARBA" id="ARBA00023125"/>
    </source>
</evidence>
<keyword evidence="8" id="KW-1185">Reference proteome</keyword>
<feature type="DNA-binding region" description="H-T-H motif" evidence="5">
    <location>
        <begin position="33"/>
        <end position="52"/>
    </location>
</feature>
<dbReference type="EMBL" id="BNJG01000001">
    <property type="protein sequence ID" value="GHO51849.1"/>
    <property type="molecule type" value="Genomic_DNA"/>
</dbReference>
<name>A0ABQ3UGM2_9CHLR</name>
<dbReference type="InterPro" id="IPR036271">
    <property type="entry name" value="Tet_transcr_reg_TetR-rel_C_sf"/>
</dbReference>